<proteinExistence type="predicted"/>
<evidence type="ECO:0000313" key="1">
    <source>
        <dbReference type="EMBL" id="VTJ75905.1"/>
    </source>
</evidence>
<gene>
    <name evidence="1" type="ORF">MONAX_5E007107</name>
</gene>
<dbReference type="AlphaFoldDB" id="A0A5E4C275"/>
<dbReference type="EMBL" id="CABDUW010000834">
    <property type="protein sequence ID" value="VTJ75905.1"/>
    <property type="molecule type" value="Genomic_DNA"/>
</dbReference>
<keyword evidence="2" id="KW-1185">Reference proteome</keyword>
<feature type="non-terminal residue" evidence="1">
    <location>
        <position position="1"/>
    </location>
</feature>
<name>A0A5E4C275_MARMO</name>
<organism evidence="1 2">
    <name type="scientific">Marmota monax</name>
    <name type="common">Woodchuck</name>
    <dbReference type="NCBI Taxonomy" id="9995"/>
    <lineage>
        <taxon>Eukaryota</taxon>
        <taxon>Metazoa</taxon>
        <taxon>Chordata</taxon>
        <taxon>Craniata</taxon>
        <taxon>Vertebrata</taxon>
        <taxon>Euteleostomi</taxon>
        <taxon>Mammalia</taxon>
        <taxon>Eutheria</taxon>
        <taxon>Euarchontoglires</taxon>
        <taxon>Glires</taxon>
        <taxon>Rodentia</taxon>
        <taxon>Sciuromorpha</taxon>
        <taxon>Sciuridae</taxon>
        <taxon>Xerinae</taxon>
        <taxon>Marmotini</taxon>
        <taxon>Marmota</taxon>
    </lineage>
</organism>
<accession>A0A5E4C275</accession>
<comment type="caution">
    <text evidence="1">The sequence shown here is derived from an EMBL/GenBank/DDBJ whole genome shotgun (WGS) entry which is preliminary data.</text>
</comment>
<evidence type="ECO:0000313" key="2">
    <source>
        <dbReference type="Proteomes" id="UP000335636"/>
    </source>
</evidence>
<reference evidence="1" key="1">
    <citation type="submission" date="2019-04" db="EMBL/GenBank/DDBJ databases">
        <authorList>
            <person name="Alioto T."/>
            <person name="Alioto T."/>
        </authorList>
    </citation>
    <scope>NUCLEOTIDE SEQUENCE [LARGE SCALE GENOMIC DNA]</scope>
</reference>
<protein>
    <submittedName>
        <fullName evidence="1">Uncharacterized protein</fullName>
    </submittedName>
</protein>
<dbReference type="Proteomes" id="UP000335636">
    <property type="component" value="Unassembled WGS sequence"/>
</dbReference>
<sequence length="70" mass="7471">ELSDCDFGHERMGVIIRHVYAPFSSGNCPRSDEPTCSESPLSTASASLTFTRHTAPELISTKMAGRAGAD</sequence>